<name>A0ABR9ECC0_9GAMM</name>
<dbReference type="SUPFAM" id="SSF49373">
    <property type="entry name" value="Invasin/intimin cell-adhesion fragments"/>
    <property type="match status" value="3"/>
</dbReference>
<dbReference type="InterPro" id="IPR008964">
    <property type="entry name" value="Invasin/intimin_cell_adhesion"/>
</dbReference>
<sequence>MPLMRVFSIMMLSLWLTACGGGGSIEKNDNSGDGDTSEYLFTLSGKSSKTKEESNWVSVDAPLDVTAVLTKEGIIQTDVRVTFTTDQFATMTPSSGTVLTDHNGAAVITLAPTAIEGAGRVTVSFVAADETVTGFFDFNSSGGGGTDSGVSGDVTLTVSVVDKANLPFTEGNPVTQDNPGFIRATLQKDGNALARQIVSFSTEFTGEIKNGTERAITDEQGLAVLELGSGQSKGAGRVTVTYQDTSTNESISKSDVFFSSGDTNLEDDTKFVLDVKLLTGCNANWDANRDEVLIDPLNAASGCQVVNSISSNDLADIYIRLTSAQTGDGVAVGLVNVETGLGTTLPSSGNALTDNFGVALLKLQPGNEGGAGTLKVTSAQADNVESTINFSVGIADLELSIDNGLPIENGNVVSLNAGGSTVISVTLRDESGSLYNIPTDVEFSSTCATAGQATLDAMVKSANGIASSTYRAVGCQGNDDVTVNVQTGGKNFNIRTVIPVLSAPVQAIKFESVTEQFIALPPGEGGIPTQSIVKFTLLDEDSLAVPRARVDFKLSDNQGLATLTQRTSNTNTEGSVQTTVKSGIVPGPLVVRACYIQQTDLDILAVSAPTDDYSCWAEDVELCKNTPADAICPTGTLHLYPLSKQVYSVSSQIILSSGVTDQNTFDASADILNSNSLNHNNVISNITVFFGDQFNQFNADGVTATVLAEQGAIGSIDGTNTFQCITDNASCTVQWRSQGDRPYTDAKWGNRIGATNPKTGEINCDLYFGTAAPCWTRILRAKNDPNGVVMGGRVSILAVAKGQENFRDEEASDGITRRNGLFDIGEYRQEFDLSEAFLDTNENSVFDKENCSSNGTGPCTPTTTKNGGHDDDWRDLNNNGVFDAADGKYNGLLCSEAAQAANECTRDLIEVRDNLELVMSGDVPYVRFSIPKTASGVEPYLIHVPANCQSVPFDPTSTRSGLVKATIENSDNSGFCDVNTIDLSTSTIDDPNSADPDVTVDEGVTGFVVYIHYSDVFGNPLPAGTEVTITATNGELSLNSHQETIPNTNSDRTMFSVVTLTRELEGNKKFDGALSIEFLIKNGDTETKITRAISITDDR</sequence>
<gene>
    <name evidence="3" type="ORF">PAUR_a2292</name>
</gene>
<feature type="signal peptide" evidence="2">
    <location>
        <begin position="1"/>
        <end position="18"/>
    </location>
</feature>
<reference evidence="3 4" key="1">
    <citation type="submission" date="2015-03" db="EMBL/GenBank/DDBJ databases">
        <title>Genome sequence of Pseudoalteromonas aurantia.</title>
        <authorList>
            <person name="Xie B.-B."/>
            <person name="Rong J.-C."/>
            <person name="Qin Q.-L."/>
            <person name="Zhang Y.-Z."/>
        </authorList>
    </citation>
    <scope>NUCLEOTIDE SEQUENCE [LARGE SCALE GENOMIC DNA]</scope>
    <source>
        <strain evidence="3 4">208</strain>
    </source>
</reference>
<dbReference type="PROSITE" id="PS51257">
    <property type="entry name" value="PROKAR_LIPOPROTEIN"/>
    <property type="match status" value="1"/>
</dbReference>
<evidence type="ECO:0000313" key="4">
    <source>
        <dbReference type="Proteomes" id="UP000615755"/>
    </source>
</evidence>
<dbReference type="InterPro" id="IPR013783">
    <property type="entry name" value="Ig-like_fold"/>
</dbReference>
<evidence type="ECO:0008006" key="5">
    <source>
        <dbReference type="Google" id="ProtNLM"/>
    </source>
</evidence>
<keyword evidence="2" id="KW-0732">Signal</keyword>
<evidence type="ECO:0000256" key="1">
    <source>
        <dbReference type="SAM" id="MobiDB-lite"/>
    </source>
</evidence>
<comment type="caution">
    <text evidence="3">The sequence shown here is derived from an EMBL/GenBank/DDBJ whole genome shotgun (WGS) entry which is preliminary data.</text>
</comment>
<feature type="compositionally biased region" description="Polar residues" evidence="1">
    <location>
        <begin position="851"/>
        <end position="866"/>
    </location>
</feature>
<evidence type="ECO:0000313" key="3">
    <source>
        <dbReference type="EMBL" id="MBE0368641.1"/>
    </source>
</evidence>
<feature type="chain" id="PRO_5046501358" description="Big-1 domain-containing protein" evidence="2">
    <location>
        <begin position="19"/>
        <end position="1099"/>
    </location>
</feature>
<proteinExistence type="predicted"/>
<organism evidence="3 4">
    <name type="scientific">Pseudoalteromonas aurantia 208</name>
    <dbReference type="NCBI Taxonomy" id="1314867"/>
    <lineage>
        <taxon>Bacteria</taxon>
        <taxon>Pseudomonadati</taxon>
        <taxon>Pseudomonadota</taxon>
        <taxon>Gammaproteobacteria</taxon>
        <taxon>Alteromonadales</taxon>
        <taxon>Pseudoalteromonadaceae</taxon>
        <taxon>Pseudoalteromonas</taxon>
    </lineage>
</organism>
<dbReference type="RefSeq" id="WP_192507888.1">
    <property type="nucleotide sequence ID" value="NZ_AQGV01000012.1"/>
</dbReference>
<keyword evidence="4" id="KW-1185">Reference proteome</keyword>
<protein>
    <recommendedName>
        <fullName evidence="5">Big-1 domain-containing protein</fullName>
    </recommendedName>
</protein>
<dbReference type="Proteomes" id="UP000615755">
    <property type="component" value="Unassembled WGS sequence"/>
</dbReference>
<dbReference type="Gene3D" id="2.60.40.10">
    <property type="entry name" value="Immunoglobulins"/>
    <property type="match status" value="1"/>
</dbReference>
<feature type="region of interest" description="Disordered" evidence="1">
    <location>
        <begin position="849"/>
        <end position="870"/>
    </location>
</feature>
<accession>A0ABR9ECC0</accession>
<dbReference type="EMBL" id="AQGV01000012">
    <property type="protein sequence ID" value="MBE0368641.1"/>
    <property type="molecule type" value="Genomic_DNA"/>
</dbReference>
<evidence type="ECO:0000256" key="2">
    <source>
        <dbReference type="SAM" id="SignalP"/>
    </source>
</evidence>